<gene>
    <name evidence="2" type="ORF">K402DRAFT_173853</name>
</gene>
<accession>A0A6G1HDU5</accession>
<dbReference type="AlphaFoldDB" id="A0A6G1HDU5"/>
<protein>
    <submittedName>
        <fullName evidence="2">Uncharacterized protein</fullName>
    </submittedName>
</protein>
<keyword evidence="3" id="KW-1185">Reference proteome</keyword>
<evidence type="ECO:0000313" key="3">
    <source>
        <dbReference type="Proteomes" id="UP000800041"/>
    </source>
</evidence>
<reference evidence="2" key="1">
    <citation type="journal article" date="2020" name="Stud. Mycol.">
        <title>101 Dothideomycetes genomes: a test case for predicting lifestyles and emergence of pathogens.</title>
        <authorList>
            <person name="Haridas S."/>
            <person name="Albert R."/>
            <person name="Binder M."/>
            <person name="Bloem J."/>
            <person name="Labutti K."/>
            <person name="Salamov A."/>
            <person name="Andreopoulos B."/>
            <person name="Baker S."/>
            <person name="Barry K."/>
            <person name="Bills G."/>
            <person name="Bluhm B."/>
            <person name="Cannon C."/>
            <person name="Castanera R."/>
            <person name="Culley D."/>
            <person name="Daum C."/>
            <person name="Ezra D."/>
            <person name="Gonzalez J."/>
            <person name="Henrissat B."/>
            <person name="Kuo A."/>
            <person name="Liang C."/>
            <person name="Lipzen A."/>
            <person name="Lutzoni F."/>
            <person name="Magnuson J."/>
            <person name="Mondo S."/>
            <person name="Nolan M."/>
            <person name="Ohm R."/>
            <person name="Pangilinan J."/>
            <person name="Park H.-J."/>
            <person name="Ramirez L."/>
            <person name="Alfaro M."/>
            <person name="Sun H."/>
            <person name="Tritt A."/>
            <person name="Yoshinaga Y."/>
            <person name="Zwiers L.-H."/>
            <person name="Turgeon B."/>
            <person name="Goodwin S."/>
            <person name="Spatafora J."/>
            <person name="Crous P."/>
            <person name="Grigoriev I."/>
        </authorList>
    </citation>
    <scope>NUCLEOTIDE SEQUENCE</scope>
    <source>
        <strain evidence="2">CBS 113979</strain>
    </source>
</reference>
<evidence type="ECO:0000313" key="2">
    <source>
        <dbReference type="EMBL" id="KAF1991244.1"/>
    </source>
</evidence>
<dbReference type="Proteomes" id="UP000800041">
    <property type="component" value="Unassembled WGS sequence"/>
</dbReference>
<name>A0A6G1HDU5_9PEZI</name>
<organism evidence="2 3">
    <name type="scientific">Aulographum hederae CBS 113979</name>
    <dbReference type="NCBI Taxonomy" id="1176131"/>
    <lineage>
        <taxon>Eukaryota</taxon>
        <taxon>Fungi</taxon>
        <taxon>Dikarya</taxon>
        <taxon>Ascomycota</taxon>
        <taxon>Pezizomycotina</taxon>
        <taxon>Dothideomycetes</taxon>
        <taxon>Pleosporomycetidae</taxon>
        <taxon>Aulographales</taxon>
        <taxon>Aulographaceae</taxon>
    </lineage>
</organism>
<feature type="compositionally biased region" description="Basic residues" evidence="1">
    <location>
        <begin position="320"/>
        <end position="350"/>
    </location>
</feature>
<evidence type="ECO:0000256" key="1">
    <source>
        <dbReference type="SAM" id="MobiDB-lite"/>
    </source>
</evidence>
<proteinExistence type="predicted"/>
<sequence>MADHLTYNIPENNMATNMASHQPDSAAESSAFNIEMASIIAHHQPAAIASSSIFNNPNVFTATVNSVVDPALLPMSPPDVEAGFDNRGNAEAGAVLSNAEAAPGLFDSSGNNGNGVTGAVQTDTPAATPVLDAQMTGTAETEDRAARYPLLAKHGDVSFEVEVMSTSSSHSRHMRIAHTEARPLSLESLEHNLRKAFQKRINNPQAVCIHAMWHTHLRDSFLHMPLGALSVGGAPVSDETIVTAEKLAKQAVSTVDNNTFTEVDAENLEQCIYRLYYGNLRWDLIGGGGLYDYVYDGIHDKLMVDFDGDITADEPAKASSARKHNAKARAKAKSKSKAKAKGKAKGKGARTKVTGSRVSKLPPLPYRPLKGRGKADQMYYQMRDRKQKSRNLSLHPPPGALNSIKNEDFGRDYYLKDELFDVQNEDSDIKSEDSE</sequence>
<feature type="region of interest" description="Disordered" evidence="1">
    <location>
        <begin position="314"/>
        <end position="405"/>
    </location>
</feature>
<dbReference type="EMBL" id="ML977140">
    <property type="protein sequence ID" value="KAF1991244.1"/>
    <property type="molecule type" value="Genomic_DNA"/>
</dbReference>